<dbReference type="PANTHER" id="PTHR44329:SF47">
    <property type="entry name" value="SERINE_THREONINE-PROTEIN KINASE ROCO5-RELATED"/>
    <property type="match status" value="1"/>
</dbReference>
<protein>
    <submittedName>
        <fullName evidence="8">PAC motif-containing protein</fullName>
    </submittedName>
</protein>
<dbReference type="SMART" id="SM00091">
    <property type="entry name" value="PAS"/>
    <property type="match status" value="1"/>
</dbReference>
<dbReference type="Pfam" id="PF00989">
    <property type="entry name" value="PAS"/>
    <property type="match status" value="1"/>
</dbReference>
<dbReference type="InterPro" id="IPR035965">
    <property type="entry name" value="PAS-like_dom_sf"/>
</dbReference>
<keyword evidence="4" id="KW-0675">Receptor</keyword>
<comment type="caution">
    <text evidence="8">The sequence shown here is derived from an EMBL/GenBank/DDBJ whole genome shotgun (WGS) entry which is preliminary data.</text>
</comment>
<dbReference type="InterPro" id="IPR001245">
    <property type="entry name" value="Ser-Thr/Tyr_kinase_cat_dom"/>
</dbReference>
<dbReference type="GO" id="GO:0006355">
    <property type="term" value="P:regulation of DNA-templated transcription"/>
    <property type="evidence" value="ECO:0007669"/>
    <property type="project" value="InterPro"/>
</dbReference>
<dbReference type="PANTHER" id="PTHR44329">
    <property type="entry name" value="SERINE/THREONINE-PROTEIN KINASE TNNI3K-RELATED"/>
    <property type="match status" value="1"/>
</dbReference>
<evidence type="ECO:0000256" key="5">
    <source>
        <dbReference type="SAM" id="MobiDB-lite"/>
    </source>
</evidence>
<dbReference type="InterPro" id="IPR000719">
    <property type="entry name" value="Prot_kinase_dom"/>
</dbReference>
<keyword evidence="3" id="KW-0157">Chromophore</keyword>
<dbReference type="SUPFAM" id="SSF56112">
    <property type="entry name" value="Protein kinase-like (PK-like)"/>
    <property type="match status" value="1"/>
</dbReference>
<dbReference type="Gene3D" id="3.30.450.20">
    <property type="entry name" value="PAS domain"/>
    <property type="match status" value="1"/>
</dbReference>
<gene>
    <name evidence="8" type="ORF">CTI12_AA248680</name>
</gene>
<accession>A0A2U1NMU4</accession>
<feature type="compositionally biased region" description="Polar residues" evidence="5">
    <location>
        <begin position="606"/>
        <end position="628"/>
    </location>
</feature>
<dbReference type="InterPro" id="IPR008271">
    <property type="entry name" value="Ser/Thr_kinase_AS"/>
</dbReference>
<dbReference type="GO" id="GO:0005524">
    <property type="term" value="F:ATP binding"/>
    <property type="evidence" value="ECO:0007669"/>
    <property type="project" value="InterPro"/>
</dbReference>
<proteinExistence type="predicted"/>
<dbReference type="GO" id="GO:0004674">
    <property type="term" value="F:protein serine/threonine kinase activity"/>
    <property type="evidence" value="ECO:0007669"/>
    <property type="project" value="TreeGrafter"/>
</dbReference>
<dbReference type="Pfam" id="PF07714">
    <property type="entry name" value="PK_Tyr_Ser-Thr"/>
    <property type="match status" value="1"/>
</dbReference>
<dbReference type="PROSITE" id="PS50011">
    <property type="entry name" value="PROTEIN_KINASE_DOM"/>
    <property type="match status" value="1"/>
</dbReference>
<feature type="domain" description="Protein kinase" evidence="6">
    <location>
        <begin position="371"/>
        <end position="679"/>
    </location>
</feature>
<dbReference type="Proteomes" id="UP000245207">
    <property type="component" value="Unassembled WGS sequence"/>
</dbReference>
<feature type="domain" description="PAS" evidence="7">
    <location>
        <begin position="70"/>
        <end position="141"/>
    </location>
</feature>
<dbReference type="PROSITE" id="PS50112">
    <property type="entry name" value="PAS"/>
    <property type="match status" value="1"/>
</dbReference>
<evidence type="ECO:0000259" key="6">
    <source>
        <dbReference type="PROSITE" id="PS50011"/>
    </source>
</evidence>
<organism evidence="8 9">
    <name type="scientific">Artemisia annua</name>
    <name type="common">Sweet wormwood</name>
    <dbReference type="NCBI Taxonomy" id="35608"/>
    <lineage>
        <taxon>Eukaryota</taxon>
        <taxon>Viridiplantae</taxon>
        <taxon>Streptophyta</taxon>
        <taxon>Embryophyta</taxon>
        <taxon>Tracheophyta</taxon>
        <taxon>Spermatophyta</taxon>
        <taxon>Magnoliopsida</taxon>
        <taxon>eudicotyledons</taxon>
        <taxon>Gunneridae</taxon>
        <taxon>Pentapetalae</taxon>
        <taxon>asterids</taxon>
        <taxon>campanulids</taxon>
        <taxon>Asterales</taxon>
        <taxon>Asteraceae</taxon>
        <taxon>Asteroideae</taxon>
        <taxon>Anthemideae</taxon>
        <taxon>Artemisiinae</taxon>
        <taxon>Artemisia</taxon>
    </lineage>
</organism>
<reference evidence="8 9" key="1">
    <citation type="journal article" date="2018" name="Mol. Plant">
        <title>The genome of Artemisia annua provides insight into the evolution of Asteraceae family and artemisinin biosynthesis.</title>
        <authorList>
            <person name="Shen Q."/>
            <person name="Zhang L."/>
            <person name="Liao Z."/>
            <person name="Wang S."/>
            <person name="Yan T."/>
            <person name="Shi P."/>
            <person name="Liu M."/>
            <person name="Fu X."/>
            <person name="Pan Q."/>
            <person name="Wang Y."/>
            <person name="Lv Z."/>
            <person name="Lu X."/>
            <person name="Zhang F."/>
            <person name="Jiang W."/>
            <person name="Ma Y."/>
            <person name="Chen M."/>
            <person name="Hao X."/>
            <person name="Li L."/>
            <person name="Tang Y."/>
            <person name="Lv G."/>
            <person name="Zhou Y."/>
            <person name="Sun X."/>
            <person name="Brodelius P.E."/>
            <person name="Rose J.K.C."/>
            <person name="Tang K."/>
        </authorList>
    </citation>
    <scope>NUCLEOTIDE SEQUENCE [LARGE SCALE GENOMIC DNA]</scope>
    <source>
        <strain evidence="9">cv. Huhao1</strain>
        <tissue evidence="8">Leaf</tissue>
    </source>
</reference>
<dbReference type="Gene3D" id="3.30.200.20">
    <property type="entry name" value="Phosphorylase Kinase, domain 1"/>
    <property type="match status" value="1"/>
</dbReference>
<dbReference type="SMART" id="SM00220">
    <property type="entry name" value="S_TKc"/>
    <property type="match status" value="1"/>
</dbReference>
<dbReference type="CDD" id="cd13999">
    <property type="entry name" value="STKc_MAP3K-like"/>
    <property type="match status" value="1"/>
</dbReference>
<dbReference type="STRING" id="35608.A0A2U1NMU4"/>
<feature type="region of interest" description="Disordered" evidence="5">
    <location>
        <begin position="603"/>
        <end position="628"/>
    </location>
</feature>
<dbReference type="InterPro" id="IPR000014">
    <property type="entry name" value="PAS"/>
</dbReference>
<name>A0A2U1NMU4_ARTAN</name>
<dbReference type="GO" id="GO:0009881">
    <property type="term" value="F:photoreceptor activity"/>
    <property type="evidence" value="ECO:0007669"/>
    <property type="project" value="UniProtKB-KW"/>
</dbReference>
<keyword evidence="9" id="KW-1185">Reference proteome</keyword>
<dbReference type="PROSITE" id="PS00108">
    <property type="entry name" value="PROTEIN_KINASE_ST"/>
    <property type="match status" value="1"/>
</dbReference>
<keyword evidence="1" id="KW-0600">Photoreceptor protein</keyword>
<dbReference type="OrthoDB" id="1689310at2759"/>
<evidence type="ECO:0000259" key="7">
    <source>
        <dbReference type="PROSITE" id="PS50112"/>
    </source>
</evidence>
<dbReference type="FunFam" id="3.30.200.20:FF:000329">
    <property type="entry name" value="PAS domain-containing protein tyrosine kinase"/>
    <property type="match status" value="1"/>
</dbReference>
<dbReference type="AlphaFoldDB" id="A0A2U1NMU4"/>
<evidence type="ECO:0000313" key="8">
    <source>
        <dbReference type="EMBL" id="PWA74788.1"/>
    </source>
</evidence>
<dbReference type="EMBL" id="PKPP01002510">
    <property type="protein sequence ID" value="PWA74788.1"/>
    <property type="molecule type" value="Genomic_DNA"/>
</dbReference>
<dbReference type="InterPro" id="IPR011009">
    <property type="entry name" value="Kinase-like_dom_sf"/>
</dbReference>
<evidence type="ECO:0000256" key="4">
    <source>
        <dbReference type="ARBA" id="ARBA00023170"/>
    </source>
</evidence>
<dbReference type="InterPro" id="IPR013767">
    <property type="entry name" value="PAS_fold"/>
</dbReference>
<sequence length="679" mass="77463">MEKTEKPPTAMELLVRILELEERHVHMKLEISKLSRPKPDNQTACPCQLAIGRSQRPVDEVMNPLAMKLTESQYLNILQSIDQAVFIYDVQHRIIFWSRGAEKVYGYIASEVIGKTATELLAEPKDAQSSAAIIERAVNGESWCGEFPIKNKIGESFEVTFANTPYRDANGRPLGAMSISSDSRPYRVVKIDASASERTRIGFDSQPPLQTSITSRISNLVLKVKSKMKDLSDNTLEIEGSTPRGHIAPSPFGVFFTYDTEEPFTRNLRIDSSDESVNKHGIHKRLSSKAEEWIWEKTIWSPWRENNVGVDDSLDSEVGWHRFNVNQQSQLDCQLHESSNTIEASGLWLTSLHEVDREVNNLDYEILWEDLITKQQIGQGSCGTVYHGLWYGSDVALKIFSHQNYSDDLLVSFRQEVSLMKKLRHPNILLFMGAVTSPQHLCIVTEFLPRGSLFKILQRSTTRLDWNRRLHMAIDIAQGMNYLHSCNPPIIHRDLKSSNLLVDKNWTVKPQWMAPETLRNEQADEKSDVYSYGVVLWEITTEKIPWDDLNPMQVCSSQVSSSTVVKCRHIHFFDFQGTRMSSLNDRRDKEIRLSLMTGSLGALTPPTHSAGPSRTPTYSLGPSTSSPRNAECSYCIKLNHMIMVLEKMLEMYRHLHNHTFQSTTLFHDLYDDLDNLCLE</sequence>
<dbReference type="Gene3D" id="1.10.510.10">
    <property type="entry name" value="Transferase(Phosphotransferase) domain 1"/>
    <property type="match status" value="2"/>
</dbReference>
<dbReference type="SUPFAM" id="SSF55785">
    <property type="entry name" value="PYP-like sensor domain (PAS domain)"/>
    <property type="match status" value="1"/>
</dbReference>
<keyword evidence="2" id="KW-0716">Sensory transduction</keyword>
<evidence type="ECO:0000256" key="1">
    <source>
        <dbReference type="ARBA" id="ARBA00022543"/>
    </source>
</evidence>
<dbReference type="InterPro" id="IPR051681">
    <property type="entry name" value="Ser/Thr_Kinases-Pseudokinases"/>
</dbReference>
<evidence type="ECO:0000256" key="3">
    <source>
        <dbReference type="ARBA" id="ARBA00022991"/>
    </source>
</evidence>
<dbReference type="CDD" id="cd00130">
    <property type="entry name" value="PAS"/>
    <property type="match status" value="1"/>
</dbReference>
<dbReference type="NCBIfam" id="TIGR00229">
    <property type="entry name" value="sensory_box"/>
    <property type="match status" value="1"/>
</dbReference>
<evidence type="ECO:0000313" key="9">
    <source>
        <dbReference type="Proteomes" id="UP000245207"/>
    </source>
</evidence>
<evidence type="ECO:0000256" key="2">
    <source>
        <dbReference type="ARBA" id="ARBA00022606"/>
    </source>
</evidence>